<dbReference type="Proteomes" id="UP000547973">
    <property type="component" value="Unassembled WGS sequence"/>
</dbReference>
<reference evidence="1 2" key="1">
    <citation type="submission" date="2020-07" db="EMBL/GenBank/DDBJ databases">
        <title>Sequencing the genomes of 1000 actinobacteria strains.</title>
        <authorList>
            <person name="Klenk H.-P."/>
        </authorList>
    </citation>
    <scope>NUCLEOTIDE SEQUENCE [LARGE SCALE GENOMIC DNA]</scope>
    <source>
        <strain evidence="1 2">DSM 19970</strain>
    </source>
</reference>
<organism evidence="1 2">
    <name type="scientific">Demequina lutea</name>
    <dbReference type="NCBI Taxonomy" id="431489"/>
    <lineage>
        <taxon>Bacteria</taxon>
        <taxon>Bacillati</taxon>
        <taxon>Actinomycetota</taxon>
        <taxon>Actinomycetes</taxon>
        <taxon>Micrococcales</taxon>
        <taxon>Demequinaceae</taxon>
        <taxon>Demequina</taxon>
    </lineage>
</organism>
<dbReference type="EMBL" id="JACBZO010000001">
    <property type="protein sequence ID" value="NYI40307.1"/>
    <property type="molecule type" value="Genomic_DNA"/>
</dbReference>
<evidence type="ECO:0000313" key="1">
    <source>
        <dbReference type="EMBL" id="NYI40307.1"/>
    </source>
</evidence>
<comment type="caution">
    <text evidence="1">The sequence shown here is derived from an EMBL/GenBank/DDBJ whole genome shotgun (WGS) entry which is preliminary data.</text>
</comment>
<dbReference type="SUPFAM" id="SSF52833">
    <property type="entry name" value="Thioredoxin-like"/>
    <property type="match status" value="1"/>
</dbReference>
<evidence type="ECO:0000313" key="2">
    <source>
        <dbReference type="Proteomes" id="UP000547973"/>
    </source>
</evidence>
<keyword evidence="2" id="KW-1185">Reference proteome</keyword>
<dbReference type="AlphaFoldDB" id="A0A7Z0CJ28"/>
<name>A0A7Z0CJ28_9MICO</name>
<sequence>MHPTEGALTTVVTLVHAEACHFCTDAGEALENLQRTYRFNVESIRADSEEGRALVALHRPAMSPLVLLDGEFFSHGRFPRKKLARVLDERAAAMTGTNRGH</sequence>
<dbReference type="RefSeq" id="WP_062074716.1">
    <property type="nucleotide sequence ID" value="NZ_BBRC01000004.1"/>
</dbReference>
<protein>
    <submittedName>
        <fullName evidence="1">Glutaredoxin</fullName>
    </submittedName>
</protein>
<dbReference type="Gene3D" id="3.40.30.10">
    <property type="entry name" value="Glutaredoxin"/>
    <property type="match status" value="1"/>
</dbReference>
<proteinExistence type="predicted"/>
<gene>
    <name evidence="1" type="ORF">BKA03_000426</name>
</gene>
<accession>A0A7Z0CJ28</accession>
<dbReference type="OrthoDB" id="8779161at2"/>
<dbReference type="InterPro" id="IPR036249">
    <property type="entry name" value="Thioredoxin-like_sf"/>
</dbReference>